<dbReference type="Proteomes" id="UP000183567">
    <property type="component" value="Unassembled WGS sequence"/>
</dbReference>
<keyword evidence="4" id="KW-1185">Reference proteome</keyword>
<dbReference type="OrthoDB" id="3219854at2759"/>
<evidence type="ECO:0000313" key="3">
    <source>
        <dbReference type="EMBL" id="OJA16311.1"/>
    </source>
</evidence>
<protein>
    <recommendedName>
        <fullName evidence="2">DUF6535 domain-containing protein</fullName>
    </recommendedName>
</protein>
<dbReference type="Pfam" id="PF20153">
    <property type="entry name" value="DUF6535"/>
    <property type="match status" value="1"/>
</dbReference>
<feature type="transmembrane region" description="Helical" evidence="1">
    <location>
        <begin position="84"/>
        <end position="106"/>
    </location>
</feature>
<evidence type="ECO:0000313" key="4">
    <source>
        <dbReference type="Proteomes" id="UP000183567"/>
    </source>
</evidence>
<keyword evidence="1" id="KW-1133">Transmembrane helix</keyword>
<feature type="transmembrane region" description="Helical" evidence="1">
    <location>
        <begin position="54"/>
        <end position="72"/>
    </location>
</feature>
<sequence length="827" mass="93776">MLDLIQQIVEVLQSSNIVEERGNDVPSKFWATYKKVSSEYDDNMLERCNGNMDILLIFAGLFSAVNTTFIIASQPNPVDTTNTLLVQLTLVTLYGSSAPQPLILSPSTGYSSDFWTQALAYASLAFSLLAAFGAVMGKQWLGYYKTNRYGRSGSLEDRCKQRHRKFQKLESWQLENVLQAFTVLIQMSLFLFAMSLGAAMWTQQPVISILLITTTVLGALGHFFTILLSLISTDSPFQTPFSIVIQTIIRRFSANASSNSPNQNEESTESAMWWILDTSTNPDVLMTAFELMITLLSKRTVVSSLLLKLCAKVLDMLKECFGITTLENNALVYGKALIHLYLNYPEARDALRESTRKWDHWQSWRDLYLRSALAQCKISHCLMLKPDNTDLLRSHYQANTRTALSHMVVAAGIRGFNDPDDESLLRDGQYRSELNMLDVDWLMDCVEHFCDAKDFEPARHALLLFGVAVKKLSFSGQSRFASILNKGRTDHKLRICALSVAFHALDHKDHSSYDDSFSQAVLTTICPHTTLRRDNYDFTSVMRFLEFTEWFGDSDLASCKLQHIQLLALLFLPTPKPTDNPARHTRYCRALIRFMDPRQTRGVRHTTALHKACNARLQYLPVSLHSELSAALLALSRPVGIQGSDTAQNFYYYVRLIFTLARSSDWRFHLEKDGHIRRCIEIIPEVIPGSYNGHDTPRPYLFYLAGILPTFPPQSSSLIKPQQWWNLMRMAWHVVGDSHQDGHSHSSYVSNFLGDDGDIDVEIIETLATETAKHMKNASIEDLKFLHDWLRKAVDKLESRKLEARNSSVISAVKGLRSVVSQKLETT</sequence>
<reference evidence="3 4" key="1">
    <citation type="submission" date="2016-03" db="EMBL/GenBank/DDBJ databases">
        <title>Comparative genomics of the ectomycorrhizal sister species Rhizopogon vinicolor and Rhizopogon vesiculosus (Basidiomycota: Boletales) reveals a divergence of the mating type B locus.</title>
        <authorList>
            <person name="Mujic A.B."/>
            <person name="Kuo A."/>
            <person name="Tritt A."/>
            <person name="Lipzen A."/>
            <person name="Chen C."/>
            <person name="Johnson J."/>
            <person name="Sharma A."/>
            <person name="Barry K."/>
            <person name="Grigoriev I.V."/>
            <person name="Spatafora J.W."/>
        </authorList>
    </citation>
    <scope>NUCLEOTIDE SEQUENCE [LARGE SCALE GENOMIC DNA]</scope>
    <source>
        <strain evidence="3 4">AM-OR11-056</strain>
    </source>
</reference>
<gene>
    <name evidence="3" type="ORF">AZE42_03366</name>
</gene>
<dbReference type="InterPro" id="IPR045338">
    <property type="entry name" value="DUF6535"/>
</dbReference>
<name>A0A1J8Q6M5_9AGAM</name>
<feature type="transmembrane region" description="Helical" evidence="1">
    <location>
        <begin position="118"/>
        <end position="137"/>
    </location>
</feature>
<evidence type="ECO:0000256" key="1">
    <source>
        <dbReference type="SAM" id="Phobius"/>
    </source>
</evidence>
<evidence type="ECO:0000259" key="2">
    <source>
        <dbReference type="Pfam" id="PF20153"/>
    </source>
</evidence>
<accession>A0A1J8Q6M5</accession>
<keyword evidence="1" id="KW-0472">Membrane</keyword>
<proteinExistence type="predicted"/>
<feature type="transmembrane region" description="Helical" evidence="1">
    <location>
        <begin position="206"/>
        <end position="231"/>
    </location>
</feature>
<dbReference type="EMBL" id="LVVM01002662">
    <property type="protein sequence ID" value="OJA16311.1"/>
    <property type="molecule type" value="Genomic_DNA"/>
</dbReference>
<organism evidence="3 4">
    <name type="scientific">Rhizopogon vesiculosus</name>
    <dbReference type="NCBI Taxonomy" id="180088"/>
    <lineage>
        <taxon>Eukaryota</taxon>
        <taxon>Fungi</taxon>
        <taxon>Dikarya</taxon>
        <taxon>Basidiomycota</taxon>
        <taxon>Agaricomycotina</taxon>
        <taxon>Agaricomycetes</taxon>
        <taxon>Agaricomycetidae</taxon>
        <taxon>Boletales</taxon>
        <taxon>Suillineae</taxon>
        <taxon>Rhizopogonaceae</taxon>
        <taxon>Rhizopogon</taxon>
    </lineage>
</organism>
<feature type="transmembrane region" description="Helical" evidence="1">
    <location>
        <begin position="177"/>
        <end position="199"/>
    </location>
</feature>
<dbReference type="AlphaFoldDB" id="A0A1J8Q6M5"/>
<comment type="caution">
    <text evidence="3">The sequence shown here is derived from an EMBL/GenBank/DDBJ whole genome shotgun (WGS) entry which is preliminary data.</text>
</comment>
<feature type="domain" description="DUF6535" evidence="2">
    <location>
        <begin position="30"/>
        <end position="202"/>
    </location>
</feature>
<keyword evidence="1" id="KW-0812">Transmembrane</keyword>